<dbReference type="GO" id="GO:0004106">
    <property type="term" value="F:chorismate mutase activity"/>
    <property type="evidence" value="ECO:0007669"/>
    <property type="project" value="UniProtKB-EC"/>
</dbReference>
<evidence type="ECO:0000256" key="2">
    <source>
        <dbReference type="ARBA" id="ARBA00023235"/>
    </source>
</evidence>
<dbReference type="SMART" id="SM00830">
    <property type="entry name" value="CM_2"/>
    <property type="match status" value="1"/>
</dbReference>
<keyword evidence="5" id="KW-1185">Reference proteome</keyword>
<evidence type="ECO:0000313" key="4">
    <source>
        <dbReference type="EMBL" id="RRS00960.1"/>
    </source>
</evidence>
<dbReference type="AlphaFoldDB" id="A0A426V286"/>
<dbReference type="InterPro" id="IPR002701">
    <property type="entry name" value="CM_II_prokaryot"/>
</dbReference>
<evidence type="ECO:0000259" key="3">
    <source>
        <dbReference type="PROSITE" id="PS51168"/>
    </source>
</evidence>
<dbReference type="InterPro" id="IPR036263">
    <property type="entry name" value="Chorismate_II_sf"/>
</dbReference>
<dbReference type="GO" id="GO:0009697">
    <property type="term" value="P:salicylic acid biosynthetic process"/>
    <property type="evidence" value="ECO:0007669"/>
    <property type="project" value="TreeGrafter"/>
</dbReference>
<dbReference type="OrthoDB" id="5334665at2"/>
<keyword evidence="2" id="KW-0413">Isomerase</keyword>
<dbReference type="InterPro" id="IPR051331">
    <property type="entry name" value="Chorismate_mutase-related"/>
</dbReference>
<dbReference type="GO" id="GO:0046417">
    <property type="term" value="P:chorismate metabolic process"/>
    <property type="evidence" value="ECO:0007669"/>
    <property type="project" value="InterPro"/>
</dbReference>
<name>A0A426V286_9BURK</name>
<dbReference type="Proteomes" id="UP000269265">
    <property type="component" value="Unassembled WGS sequence"/>
</dbReference>
<dbReference type="PANTHER" id="PTHR38041">
    <property type="entry name" value="CHORISMATE MUTASE"/>
    <property type="match status" value="1"/>
</dbReference>
<dbReference type="EC" id="5.4.99.5" evidence="1"/>
<organism evidence="4 5">
    <name type="scientific">Aquabacterium soli</name>
    <dbReference type="NCBI Taxonomy" id="2493092"/>
    <lineage>
        <taxon>Bacteria</taxon>
        <taxon>Pseudomonadati</taxon>
        <taxon>Pseudomonadota</taxon>
        <taxon>Betaproteobacteria</taxon>
        <taxon>Burkholderiales</taxon>
        <taxon>Aquabacterium</taxon>
    </lineage>
</organism>
<comment type="caution">
    <text evidence="4">The sequence shown here is derived from an EMBL/GenBank/DDBJ whole genome shotgun (WGS) entry which is preliminary data.</text>
</comment>
<dbReference type="InterPro" id="IPR036979">
    <property type="entry name" value="CM_dom_sf"/>
</dbReference>
<dbReference type="EMBL" id="RSED01000031">
    <property type="protein sequence ID" value="RRS00960.1"/>
    <property type="molecule type" value="Genomic_DNA"/>
</dbReference>
<sequence length="108" mass="12163">MTFTPTAPIVAHCESLDEVRIRIDQADRQFVALLAERAQYVRQAARFKRDLQDVQSPQRVQQVLERALAQARDVGAPPAVVEATYRAMITAFIDDEARQFDALHAVQA</sequence>
<reference evidence="4 5" key="1">
    <citation type="submission" date="2018-12" db="EMBL/GenBank/DDBJ databases">
        <title>The whole draft genome of Aquabacterium sp. SJQ9.</title>
        <authorList>
            <person name="Sun L."/>
            <person name="Gao X."/>
            <person name="Chen W."/>
            <person name="Huang K."/>
        </authorList>
    </citation>
    <scope>NUCLEOTIDE SEQUENCE [LARGE SCALE GENOMIC DNA]</scope>
    <source>
        <strain evidence="4 5">SJQ9</strain>
    </source>
</reference>
<dbReference type="Pfam" id="PF01817">
    <property type="entry name" value="CM_2"/>
    <property type="match status" value="1"/>
</dbReference>
<accession>A0A426V286</accession>
<feature type="domain" description="Chorismate mutase" evidence="3">
    <location>
        <begin position="10"/>
        <end position="100"/>
    </location>
</feature>
<protein>
    <recommendedName>
        <fullName evidence="1">chorismate mutase</fullName>
        <ecNumber evidence="1">5.4.99.5</ecNumber>
    </recommendedName>
</protein>
<dbReference type="PROSITE" id="PS51168">
    <property type="entry name" value="CHORISMATE_MUT_2"/>
    <property type="match status" value="1"/>
</dbReference>
<dbReference type="PANTHER" id="PTHR38041:SF1">
    <property type="entry name" value="CHORISMATE MUTASE"/>
    <property type="match status" value="1"/>
</dbReference>
<evidence type="ECO:0000313" key="5">
    <source>
        <dbReference type="Proteomes" id="UP000269265"/>
    </source>
</evidence>
<dbReference type="SUPFAM" id="SSF48600">
    <property type="entry name" value="Chorismate mutase II"/>
    <property type="match status" value="1"/>
</dbReference>
<gene>
    <name evidence="4" type="ORF">EIP75_22530</name>
</gene>
<proteinExistence type="predicted"/>
<evidence type="ECO:0000256" key="1">
    <source>
        <dbReference type="ARBA" id="ARBA00012404"/>
    </source>
</evidence>
<dbReference type="RefSeq" id="WP_125245454.1">
    <property type="nucleotide sequence ID" value="NZ_RSED01000031.1"/>
</dbReference>
<dbReference type="Gene3D" id="1.20.59.10">
    <property type="entry name" value="Chorismate mutase"/>
    <property type="match status" value="1"/>
</dbReference>